<gene>
    <name evidence="4" type="ORF">DWU89_01110</name>
    <name evidence="3" type="ORF">H8784_01085</name>
</gene>
<sequence>MKKVLLYLFAILLSMNVAFAKHPDNEMNVMSFNIRLSTKADGDNWWEHRKDLAANVVKFYDVDMFGAQEVLHNQLTDLLERLPDYGYVGVGREDGKTKGEYAPILYRKDRFTVVKSGNFWLAEDINAVGKKGWDAACERVATWAVFKDKESGKEFFFLNTHLDHMGKVARHEGASLVLAQVKSLSGNLPVVVTGDFNAVPEDDPIKVLTDANDPRCLTHTRTVAPLRYGPEWTFHNFGRIPLEKREWIDYIFVKGNIKVLRHGVLAESLGNLYPSDHCPVISRILIQ</sequence>
<dbReference type="PANTHER" id="PTHR12121:SF36">
    <property type="entry name" value="ENDONUCLEASE_EXONUCLEASE_PHOSPHATASE DOMAIN-CONTAINING PROTEIN"/>
    <property type="match status" value="1"/>
</dbReference>
<dbReference type="InterPro" id="IPR050410">
    <property type="entry name" value="CCR4/nocturin_mRNA_transcr"/>
</dbReference>
<dbReference type="PANTHER" id="PTHR12121">
    <property type="entry name" value="CARBON CATABOLITE REPRESSOR PROTEIN 4"/>
    <property type="match status" value="1"/>
</dbReference>
<keyword evidence="4" id="KW-0255">Endonuclease</keyword>
<evidence type="ECO:0000313" key="4">
    <source>
        <dbReference type="EMBL" id="RDU50943.1"/>
    </source>
</evidence>
<reference evidence="3 6" key="2">
    <citation type="submission" date="2020-08" db="EMBL/GenBank/DDBJ databases">
        <title>Genome public.</title>
        <authorList>
            <person name="Liu C."/>
            <person name="Sun Q."/>
        </authorList>
    </citation>
    <scope>NUCLEOTIDE SEQUENCE [LARGE SCALE GENOMIC DNA]</scope>
    <source>
        <strain evidence="3 6">426_9</strain>
    </source>
</reference>
<dbReference type="RefSeq" id="WP_115497857.1">
    <property type="nucleotide sequence ID" value="NZ_JACRTI010000002.1"/>
</dbReference>
<dbReference type="AlphaFoldDB" id="A0A3D8HJ94"/>
<feature type="domain" description="Endonuclease/exonuclease/phosphatase" evidence="2">
    <location>
        <begin position="30"/>
        <end position="277"/>
    </location>
</feature>
<reference evidence="4 5" key="1">
    <citation type="submission" date="2018-07" db="EMBL/GenBank/DDBJ databases">
        <title>Parabacteroides acidifaciens nov. sp., isolated from human feces.</title>
        <authorList>
            <person name="Wang Y.J."/>
        </authorList>
    </citation>
    <scope>NUCLEOTIDE SEQUENCE [LARGE SCALE GENOMIC DNA]</scope>
    <source>
        <strain evidence="4 5">426-9</strain>
    </source>
</reference>
<proteinExistence type="predicted"/>
<dbReference type="Gene3D" id="3.60.10.10">
    <property type="entry name" value="Endonuclease/exonuclease/phosphatase"/>
    <property type="match status" value="1"/>
</dbReference>
<comment type="caution">
    <text evidence="4">The sequence shown here is derived from an EMBL/GenBank/DDBJ whole genome shotgun (WGS) entry which is preliminary data.</text>
</comment>
<keyword evidence="4" id="KW-0378">Hydrolase</keyword>
<keyword evidence="4" id="KW-0540">Nuclease</keyword>
<keyword evidence="6" id="KW-1185">Reference proteome</keyword>
<dbReference type="Pfam" id="PF03372">
    <property type="entry name" value="Exo_endo_phos"/>
    <property type="match status" value="1"/>
</dbReference>
<name>A0A3D8HJ94_9BACT</name>
<dbReference type="CDD" id="cd09083">
    <property type="entry name" value="EEP-1"/>
    <property type="match status" value="1"/>
</dbReference>
<evidence type="ECO:0000259" key="2">
    <source>
        <dbReference type="Pfam" id="PF03372"/>
    </source>
</evidence>
<feature type="chain" id="PRO_5017595665" evidence="1">
    <location>
        <begin position="21"/>
        <end position="287"/>
    </location>
</feature>
<feature type="signal peptide" evidence="1">
    <location>
        <begin position="1"/>
        <end position="20"/>
    </location>
</feature>
<evidence type="ECO:0000313" key="3">
    <source>
        <dbReference type="EMBL" id="MBC8600310.1"/>
    </source>
</evidence>
<dbReference type="EMBL" id="JACRTI010000002">
    <property type="protein sequence ID" value="MBC8600310.1"/>
    <property type="molecule type" value="Genomic_DNA"/>
</dbReference>
<organism evidence="4 5">
    <name type="scientific">Parabacteroides acidifaciens</name>
    <dbReference type="NCBI Taxonomy" id="2290935"/>
    <lineage>
        <taxon>Bacteria</taxon>
        <taxon>Pseudomonadati</taxon>
        <taxon>Bacteroidota</taxon>
        <taxon>Bacteroidia</taxon>
        <taxon>Bacteroidales</taxon>
        <taxon>Tannerellaceae</taxon>
        <taxon>Parabacteroides</taxon>
    </lineage>
</organism>
<dbReference type="GO" id="GO:0004519">
    <property type="term" value="F:endonuclease activity"/>
    <property type="evidence" value="ECO:0007669"/>
    <property type="project" value="UniProtKB-KW"/>
</dbReference>
<accession>A0A3D8HJ94</accession>
<dbReference type="InterPro" id="IPR005135">
    <property type="entry name" value="Endo/exonuclease/phosphatase"/>
</dbReference>
<dbReference type="Proteomes" id="UP000256321">
    <property type="component" value="Unassembled WGS sequence"/>
</dbReference>
<keyword evidence="1" id="KW-0732">Signal</keyword>
<dbReference type="SUPFAM" id="SSF56219">
    <property type="entry name" value="DNase I-like"/>
    <property type="match status" value="1"/>
</dbReference>
<dbReference type="Proteomes" id="UP000629596">
    <property type="component" value="Unassembled WGS sequence"/>
</dbReference>
<evidence type="ECO:0000256" key="1">
    <source>
        <dbReference type="SAM" id="SignalP"/>
    </source>
</evidence>
<dbReference type="GO" id="GO:0000175">
    <property type="term" value="F:3'-5'-RNA exonuclease activity"/>
    <property type="evidence" value="ECO:0007669"/>
    <property type="project" value="TreeGrafter"/>
</dbReference>
<evidence type="ECO:0000313" key="5">
    <source>
        <dbReference type="Proteomes" id="UP000256321"/>
    </source>
</evidence>
<evidence type="ECO:0000313" key="6">
    <source>
        <dbReference type="Proteomes" id="UP000629596"/>
    </source>
</evidence>
<dbReference type="EMBL" id="QREV01000002">
    <property type="protein sequence ID" value="RDU50943.1"/>
    <property type="molecule type" value="Genomic_DNA"/>
</dbReference>
<dbReference type="InterPro" id="IPR036691">
    <property type="entry name" value="Endo/exonu/phosph_ase_sf"/>
</dbReference>
<protein>
    <submittedName>
        <fullName evidence="3 4">Endonuclease</fullName>
    </submittedName>
</protein>